<evidence type="ECO:0000313" key="2">
    <source>
        <dbReference type="Proteomes" id="UP001232148"/>
    </source>
</evidence>
<dbReference type="Proteomes" id="UP001232148">
    <property type="component" value="Unassembled WGS sequence"/>
</dbReference>
<comment type="caution">
    <text evidence="1">The sequence shown here is derived from an EMBL/GenBank/DDBJ whole genome shotgun (WGS) entry which is preliminary data.</text>
</comment>
<protein>
    <submittedName>
        <fullName evidence="1">Uncharacterized protein</fullName>
    </submittedName>
</protein>
<dbReference type="AlphaFoldDB" id="A0AAD9HPG1"/>
<keyword evidence="2" id="KW-1185">Reference proteome</keyword>
<evidence type="ECO:0000313" key="1">
    <source>
        <dbReference type="EMBL" id="KAK2032881.1"/>
    </source>
</evidence>
<sequence>MSGHRHHIAPNWSLVDNPGTKRSEFSDYGCMIFGYPSRGGIIVREHADRVELLYLGFDPLNPPTDKHVDQKAEDRFCDALTKIGGKYWSSYRRWKDVYFRDGYNKKPTKDELVVLFLGWTDAVHYSEGGNGGLLVLEYEDKDDLADGIGRLRMAVNMQERCQMMRDRFEPQFFEVASQYPGFHLNAR</sequence>
<organism evidence="1 2">
    <name type="scientific">Colletotrichum zoysiae</name>
    <dbReference type="NCBI Taxonomy" id="1216348"/>
    <lineage>
        <taxon>Eukaryota</taxon>
        <taxon>Fungi</taxon>
        <taxon>Dikarya</taxon>
        <taxon>Ascomycota</taxon>
        <taxon>Pezizomycotina</taxon>
        <taxon>Sordariomycetes</taxon>
        <taxon>Hypocreomycetidae</taxon>
        <taxon>Glomerellales</taxon>
        <taxon>Glomerellaceae</taxon>
        <taxon>Colletotrichum</taxon>
        <taxon>Colletotrichum graminicola species complex</taxon>
    </lineage>
</organism>
<accession>A0AAD9HPG1</accession>
<reference evidence="1" key="1">
    <citation type="submission" date="2021-06" db="EMBL/GenBank/DDBJ databases">
        <title>Comparative genomics, transcriptomics and evolutionary studies reveal genomic signatures of adaptation to plant cell wall in hemibiotrophic fungi.</title>
        <authorList>
            <consortium name="DOE Joint Genome Institute"/>
            <person name="Baroncelli R."/>
            <person name="Diaz J.F."/>
            <person name="Benocci T."/>
            <person name="Peng M."/>
            <person name="Battaglia E."/>
            <person name="Haridas S."/>
            <person name="Andreopoulos W."/>
            <person name="Labutti K."/>
            <person name="Pangilinan J."/>
            <person name="Floch G.L."/>
            <person name="Makela M.R."/>
            <person name="Henrissat B."/>
            <person name="Grigoriev I.V."/>
            <person name="Crouch J.A."/>
            <person name="De Vries R.P."/>
            <person name="Sukno S.A."/>
            <person name="Thon M.R."/>
        </authorList>
    </citation>
    <scope>NUCLEOTIDE SEQUENCE</scope>
    <source>
        <strain evidence="1">MAFF235873</strain>
    </source>
</reference>
<gene>
    <name evidence="1" type="ORF">LX32DRAFT_136913</name>
</gene>
<proteinExistence type="predicted"/>
<name>A0AAD9HPG1_9PEZI</name>
<dbReference type="EMBL" id="MU842826">
    <property type="protein sequence ID" value="KAK2032881.1"/>
    <property type="molecule type" value="Genomic_DNA"/>
</dbReference>